<dbReference type="Gene3D" id="2.40.420.20">
    <property type="match status" value="1"/>
</dbReference>
<dbReference type="PANTHER" id="PTHR30469:SF13">
    <property type="entry name" value="HAE1 FAMILY EFFLUX PUMP MFP COMPONENT"/>
    <property type="match status" value="1"/>
</dbReference>
<evidence type="ECO:0000313" key="7">
    <source>
        <dbReference type="EMBL" id="TCP61689.1"/>
    </source>
</evidence>
<dbReference type="Pfam" id="PF25967">
    <property type="entry name" value="RND-MFP_C"/>
    <property type="match status" value="1"/>
</dbReference>
<sequence>MIRQLVLSAAIIAATLGLWIVYVPSALPVLDRIGALGVLGIDPPVPETAAGGRRNVGGPATVVAAEVEAGKIRDRVIAIGDAKALRTVTVRTKVAGQIVELGIQDGDYVDAGDRLVRLDDEAERIAVERARLVLEDARDEALRVKRLETTGAVTEVRRREADLALRTAELELRQAEFDLAERIVRAPFAGSVGVLDIAVGDRVSGGDSVATLTDNSQILIDFRVPERVVGQVSPGLALIARPLGLVDLELAGEVHAVDNVVDSTSRTLRVQGRVENAGDMLRGGMAFEVELGFPGETLPKVDPLAVQWSSEGAYVWVVRDGKAARVAVTIRQRNADAVLVESELVPGDRVVTEGVQALREGTELRIVEPQARMRPAGPGALEGARDA</sequence>
<evidence type="ECO:0000259" key="6">
    <source>
        <dbReference type="Pfam" id="PF25967"/>
    </source>
</evidence>
<dbReference type="GO" id="GO:0015562">
    <property type="term" value="F:efflux transmembrane transporter activity"/>
    <property type="evidence" value="ECO:0007669"/>
    <property type="project" value="TreeGrafter"/>
</dbReference>
<protein>
    <submittedName>
        <fullName evidence="7">RND family efflux transporter MFP subunit</fullName>
    </submittedName>
</protein>
<comment type="subcellular location">
    <subcellularLocation>
        <location evidence="1">Cell envelope</location>
    </subcellularLocation>
</comment>
<feature type="domain" description="Multidrug resistance protein MdtA-like C-terminal permuted SH3" evidence="6">
    <location>
        <begin position="305"/>
        <end position="356"/>
    </location>
</feature>
<dbReference type="Gene3D" id="1.10.287.470">
    <property type="entry name" value="Helix hairpin bin"/>
    <property type="match status" value="1"/>
</dbReference>
<dbReference type="NCBIfam" id="TIGR01730">
    <property type="entry name" value="RND_mfp"/>
    <property type="match status" value="1"/>
</dbReference>
<dbReference type="Gene3D" id="2.40.50.100">
    <property type="match status" value="1"/>
</dbReference>
<dbReference type="Pfam" id="PF25917">
    <property type="entry name" value="BSH_RND"/>
    <property type="match status" value="1"/>
</dbReference>
<dbReference type="Pfam" id="PF25954">
    <property type="entry name" value="Beta-barrel_RND_2"/>
    <property type="match status" value="1"/>
</dbReference>
<dbReference type="AlphaFoldDB" id="A0A4R2RGZ4"/>
<dbReference type="SUPFAM" id="SSF111369">
    <property type="entry name" value="HlyD-like secretion proteins"/>
    <property type="match status" value="1"/>
</dbReference>
<feature type="domain" description="Multidrug resistance protein MdtA-like barrel-sandwich hybrid" evidence="4">
    <location>
        <begin position="86"/>
        <end position="213"/>
    </location>
</feature>
<proteinExistence type="inferred from homology"/>
<evidence type="ECO:0000256" key="3">
    <source>
        <dbReference type="ARBA" id="ARBA00022448"/>
    </source>
</evidence>
<keyword evidence="3" id="KW-0813">Transport</keyword>
<evidence type="ECO:0000256" key="1">
    <source>
        <dbReference type="ARBA" id="ARBA00004196"/>
    </source>
</evidence>
<dbReference type="InterPro" id="IPR006143">
    <property type="entry name" value="RND_pump_MFP"/>
</dbReference>
<dbReference type="InterPro" id="IPR058627">
    <property type="entry name" value="MdtA-like_C"/>
</dbReference>
<dbReference type="InterPro" id="IPR058625">
    <property type="entry name" value="MdtA-like_BSH"/>
</dbReference>
<dbReference type="Proteomes" id="UP000295050">
    <property type="component" value="Unassembled WGS sequence"/>
</dbReference>
<comment type="caution">
    <text evidence="7">The sequence shown here is derived from an EMBL/GenBank/DDBJ whole genome shotgun (WGS) entry which is preliminary data.</text>
</comment>
<dbReference type="PANTHER" id="PTHR30469">
    <property type="entry name" value="MULTIDRUG RESISTANCE PROTEIN MDTA"/>
    <property type="match status" value="1"/>
</dbReference>
<evidence type="ECO:0000256" key="2">
    <source>
        <dbReference type="ARBA" id="ARBA00009477"/>
    </source>
</evidence>
<keyword evidence="8" id="KW-1185">Reference proteome</keyword>
<accession>A0A4R2RGZ4</accession>
<organism evidence="7 8">
    <name type="scientific">Rhodovulum bhavnagarense</name>
    <dbReference type="NCBI Taxonomy" id="992286"/>
    <lineage>
        <taxon>Bacteria</taxon>
        <taxon>Pseudomonadati</taxon>
        <taxon>Pseudomonadota</taxon>
        <taxon>Alphaproteobacteria</taxon>
        <taxon>Rhodobacterales</taxon>
        <taxon>Paracoccaceae</taxon>
        <taxon>Rhodovulum</taxon>
    </lineage>
</organism>
<comment type="similarity">
    <text evidence="2">Belongs to the membrane fusion protein (MFP) (TC 8.A.1) family.</text>
</comment>
<feature type="domain" description="CusB-like beta-barrel" evidence="5">
    <location>
        <begin position="220"/>
        <end position="291"/>
    </location>
</feature>
<evidence type="ECO:0000259" key="5">
    <source>
        <dbReference type="Pfam" id="PF25954"/>
    </source>
</evidence>
<evidence type="ECO:0000259" key="4">
    <source>
        <dbReference type="Pfam" id="PF25917"/>
    </source>
</evidence>
<dbReference type="Gene3D" id="2.40.30.170">
    <property type="match status" value="1"/>
</dbReference>
<gene>
    <name evidence="7" type="ORF">EV663_104142</name>
</gene>
<evidence type="ECO:0000313" key="8">
    <source>
        <dbReference type="Proteomes" id="UP000295050"/>
    </source>
</evidence>
<dbReference type="EMBL" id="SLXU01000004">
    <property type="protein sequence ID" value="TCP61689.1"/>
    <property type="molecule type" value="Genomic_DNA"/>
</dbReference>
<reference evidence="7 8" key="1">
    <citation type="submission" date="2019-03" db="EMBL/GenBank/DDBJ databases">
        <title>Genomic Encyclopedia of Type Strains, Phase IV (KMG-IV): sequencing the most valuable type-strain genomes for metagenomic binning, comparative biology and taxonomic classification.</title>
        <authorList>
            <person name="Goeker M."/>
        </authorList>
    </citation>
    <scope>NUCLEOTIDE SEQUENCE [LARGE SCALE GENOMIC DNA]</scope>
    <source>
        <strain evidence="7 8">DSM 24766</strain>
    </source>
</reference>
<name>A0A4R2RGZ4_9RHOB</name>
<dbReference type="RefSeq" id="WP_243697893.1">
    <property type="nucleotide sequence ID" value="NZ_SLXU01000004.1"/>
</dbReference>
<dbReference type="InterPro" id="IPR058792">
    <property type="entry name" value="Beta-barrel_RND_2"/>
</dbReference>
<dbReference type="GO" id="GO:1990281">
    <property type="term" value="C:efflux pump complex"/>
    <property type="evidence" value="ECO:0007669"/>
    <property type="project" value="TreeGrafter"/>
</dbReference>